<protein>
    <recommendedName>
        <fullName evidence="3">DUF2889 domain-containing protein</fullName>
    </recommendedName>
</protein>
<proteinExistence type="predicted"/>
<keyword evidence="2" id="KW-1185">Reference proteome</keyword>
<dbReference type="OrthoDB" id="7058534at2"/>
<dbReference type="AlphaFoldDB" id="A0A2T5MDV9"/>
<accession>A0A2T5MDV9</accession>
<sequence length="239" mass="26595">MQVDSVDQLPGFRRRFRITPTPECVLSQVEDDYHCMSVTVHHDGIVATRIHADLTRAPWTTCPGAPAQIEQTFTGVPLLAFAKRADKKTNCTHLYDLALLCAAHALNKEVLVYDILVSDPIEGRRSAELRRNGVAVLAWKELDGNIVEPSEMAGLTVWTLNPWIESLDPALQEPARLLRWGAVLAHGRMIPMEKQSDASRMPANCYTFQPARAVEAQRIVDVRDFSDGTQQPLQSQGSV</sequence>
<reference evidence="1 2" key="1">
    <citation type="submission" date="2018-04" db="EMBL/GenBank/DDBJ databases">
        <title>Novel species isolated from glacier.</title>
        <authorList>
            <person name="Liu Q."/>
            <person name="Xin Y.-H."/>
        </authorList>
    </citation>
    <scope>NUCLEOTIDE SEQUENCE [LARGE SCALE GENOMIC DNA]</scope>
    <source>
        <strain evidence="1 2">GT1R17</strain>
    </source>
</reference>
<dbReference type="Proteomes" id="UP000244248">
    <property type="component" value="Unassembled WGS sequence"/>
</dbReference>
<dbReference type="RefSeq" id="WP_107941132.1">
    <property type="nucleotide sequence ID" value="NZ_QANS01000005.1"/>
</dbReference>
<name>A0A2T5MDV9_9GAMM</name>
<dbReference type="EMBL" id="QANS01000005">
    <property type="protein sequence ID" value="PTU30761.1"/>
    <property type="molecule type" value="Genomic_DNA"/>
</dbReference>
<gene>
    <name evidence="1" type="ORF">CJD38_13030</name>
</gene>
<evidence type="ECO:0008006" key="3">
    <source>
        <dbReference type="Google" id="ProtNLM"/>
    </source>
</evidence>
<comment type="caution">
    <text evidence="1">The sequence shown here is derived from an EMBL/GenBank/DDBJ whole genome shotgun (WGS) entry which is preliminary data.</text>
</comment>
<evidence type="ECO:0000313" key="1">
    <source>
        <dbReference type="EMBL" id="PTU30761.1"/>
    </source>
</evidence>
<evidence type="ECO:0000313" key="2">
    <source>
        <dbReference type="Proteomes" id="UP000244248"/>
    </source>
</evidence>
<organism evidence="1 2">
    <name type="scientific">Stenotrophobium rhamnosiphilum</name>
    <dbReference type="NCBI Taxonomy" id="2029166"/>
    <lineage>
        <taxon>Bacteria</taxon>
        <taxon>Pseudomonadati</taxon>
        <taxon>Pseudomonadota</taxon>
        <taxon>Gammaproteobacteria</taxon>
        <taxon>Nevskiales</taxon>
        <taxon>Nevskiaceae</taxon>
        <taxon>Stenotrophobium</taxon>
    </lineage>
</organism>